<dbReference type="AlphaFoldDB" id="A0A1I4UP56"/>
<organism evidence="1 2">
    <name type="scientific">Nitrosomonas nitrosa</name>
    <dbReference type="NCBI Taxonomy" id="52442"/>
    <lineage>
        <taxon>Bacteria</taxon>
        <taxon>Pseudomonadati</taxon>
        <taxon>Pseudomonadota</taxon>
        <taxon>Betaproteobacteria</taxon>
        <taxon>Nitrosomonadales</taxon>
        <taxon>Nitrosomonadaceae</taxon>
        <taxon>Nitrosomonas</taxon>
    </lineage>
</organism>
<dbReference type="EMBL" id="FOUF01000050">
    <property type="protein sequence ID" value="SFM90711.1"/>
    <property type="molecule type" value="Genomic_DNA"/>
</dbReference>
<dbReference type="STRING" id="52442.SAMN05421880_1503"/>
<accession>A0A1I4UP56</accession>
<gene>
    <name evidence="1" type="ORF">SAMN05421880_1503</name>
</gene>
<protein>
    <submittedName>
        <fullName evidence="1">Uncharacterized protein</fullName>
    </submittedName>
</protein>
<sequence>MIDGNFVFRTKVTGMKLRLQQKFPENLKESDHENDRG</sequence>
<reference evidence="1 2" key="1">
    <citation type="submission" date="2016-10" db="EMBL/GenBank/DDBJ databases">
        <authorList>
            <person name="de Groot N.N."/>
        </authorList>
    </citation>
    <scope>NUCLEOTIDE SEQUENCE [LARGE SCALE GENOMIC DNA]</scope>
    <source>
        <strain evidence="1 2">Nm146</strain>
    </source>
</reference>
<evidence type="ECO:0000313" key="1">
    <source>
        <dbReference type="EMBL" id="SFM90711.1"/>
    </source>
</evidence>
<name>A0A1I4UP56_9PROT</name>
<evidence type="ECO:0000313" key="2">
    <source>
        <dbReference type="Proteomes" id="UP000199561"/>
    </source>
</evidence>
<dbReference type="Proteomes" id="UP000199561">
    <property type="component" value="Unassembled WGS sequence"/>
</dbReference>
<proteinExistence type="predicted"/>
<keyword evidence="2" id="KW-1185">Reference proteome</keyword>